<feature type="transmembrane region" description="Helical" evidence="1">
    <location>
        <begin position="340"/>
        <end position="358"/>
    </location>
</feature>
<proteinExistence type="predicted"/>
<feature type="transmembrane region" description="Helical" evidence="1">
    <location>
        <begin position="68"/>
        <end position="88"/>
    </location>
</feature>
<organism evidence="2">
    <name type="scientific">marine metagenome</name>
    <dbReference type="NCBI Taxonomy" id="408172"/>
    <lineage>
        <taxon>unclassified sequences</taxon>
        <taxon>metagenomes</taxon>
        <taxon>ecological metagenomes</taxon>
    </lineage>
</organism>
<evidence type="ECO:0000313" key="2">
    <source>
        <dbReference type="EMBL" id="SVA15395.1"/>
    </source>
</evidence>
<feature type="transmembrane region" description="Helical" evidence="1">
    <location>
        <begin position="162"/>
        <end position="182"/>
    </location>
</feature>
<reference evidence="2" key="1">
    <citation type="submission" date="2018-05" db="EMBL/GenBank/DDBJ databases">
        <authorList>
            <person name="Lanie J.A."/>
            <person name="Ng W.-L."/>
            <person name="Kazmierczak K.M."/>
            <person name="Andrzejewski T.M."/>
            <person name="Davidsen T.M."/>
            <person name="Wayne K.J."/>
            <person name="Tettelin H."/>
            <person name="Glass J.I."/>
            <person name="Rusch D."/>
            <person name="Podicherti R."/>
            <person name="Tsui H.-C.T."/>
            <person name="Winkler M.E."/>
        </authorList>
    </citation>
    <scope>NUCLEOTIDE SEQUENCE</scope>
</reference>
<dbReference type="EMBL" id="UINC01004581">
    <property type="protein sequence ID" value="SVA15395.1"/>
    <property type="molecule type" value="Genomic_DNA"/>
</dbReference>
<feature type="transmembrane region" description="Helical" evidence="1">
    <location>
        <begin position="12"/>
        <end position="32"/>
    </location>
</feature>
<feature type="transmembrane region" description="Helical" evidence="1">
    <location>
        <begin position="194"/>
        <end position="217"/>
    </location>
</feature>
<sequence length="407" mass="47497">VLRLSVIIKYYLLTFLLIDAFSGFIRIYLGISNPLFNIGYWIRGPILALFFFFYIYQIKKQTMFMDELLVIILFFYFCFNTLFNYLIYPSPRILIENLPYLLRQQFLLFLFVFIKNRMVIDKSFTSKVIHYNFIVFVLSLFIGYVFGFGLESYRFSGTSKGMFQGGNPVSILNLIFFTYFILDGALRKKIVPVALTIFNGFVIASKSVFGFIIPIFFALRRRALSVNKLIFYNAFILIMIFSFSYLTDKAVEAYEARFGLNINKSIAAAEKVGGLYNNSMMNKIASLNFRRYASLNEQMEESFSHFNTFLLGKGLAGQNVFWEKRGEFWFKNSSMDFFDFFFKYGLIGIILFIILLLRDIQPAIKKSITRDKVVIFLFFVYSFFGGHVIDSVTSGSLFYYYLAIIKS</sequence>
<name>A0A381TGZ2_9ZZZZ</name>
<feature type="transmembrane region" description="Helical" evidence="1">
    <location>
        <begin position="378"/>
        <end position="402"/>
    </location>
</feature>
<keyword evidence="1" id="KW-0472">Membrane</keyword>
<feature type="transmembrane region" description="Helical" evidence="1">
    <location>
        <begin position="229"/>
        <end position="247"/>
    </location>
</feature>
<evidence type="ECO:0000256" key="1">
    <source>
        <dbReference type="SAM" id="Phobius"/>
    </source>
</evidence>
<keyword evidence="1" id="KW-0812">Transmembrane</keyword>
<gene>
    <name evidence="2" type="ORF">METZ01_LOCUS68249</name>
</gene>
<keyword evidence="1" id="KW-1133">Transmembrane helix</keyword>
<feature type="transmembrane region" description="Helical" evidence="1">
    <location>
        <begin position="38"/>
        <end position="56"/>
    </location>
</feature>
<dbReference type="AlphaFoldDB" id="A0A381TGZ2"/>
<accession>A0A381TGZ2</accession>
<feature type="non-terminal residue" evidence="2">
    <location>
        <position position="1"/>
    </location>
</feature>
<evidence type="ECO:0008006" key="3">
    <source>
        <dbReference type="Google" id="ProtNLM"/>
    </source>
</evidence>
<feature type="transmembrane region" description="Helical" evidence="1">
    <location>
        <begin position="128"/>
        <end position="150"/>
    </location>
</feature>
<protein>
    <recommendedName>
        <fullName evidence="3">O-antigen ligase domain-containing protein</fullName>
    </recommendedName>
</protein>